<dbReference type="InterPro" id="IPR050644">
    <property type="entry name" value="PG_Glycine_Bridge_Synth"/>
</dbReference>
<reference evidence="2" key="1">
    <citation type="submission" date="2022-01" db="EMBL/GenBank/DDBJ databases">
        <authorList>
            <person name="Jo J.-H."/>
            <person name="Im W.-T."/>
        </authorList>
    </citation>
    <scope>NUCLEOTIDE SEQUENCE</scope>
    <source>
        <strain evidence="2">XY25</strain>
    </source>
</reference>
<name>A0ABS9JZJ5_9RHOO</name>
<accession>A0ABS9JZJ5</accession>
<dbReference type="InterPro" id="IPR016181">
    <property type="entry name" value="Acyl_CoA_acyltransferase"/>
</dbReference>
<dbReference type="PANTHER" id="PTHR36174">
    <property type="entry name" value="LIPID II:GLYCINE GLYCYLTRANSFERASE"/>
    <property type="match status" value="1"/>
</dbReference>
<protein>
    <submittedName>
        <fullName evidence="2">GNAT family N-acetyltransferase</fullName>
    </submittedName>
</protein>
<feature type="domain" description="BioF2-like acetyltransferase" evidence="1">
    <location>
        <begin position="168"/>
        <end position="282"/>
    </location>
</feature>
<keyword evidence="3" id="KW-1185">Reference proteome</keyword>
<dbReference type="InterPro" id="IPR038740">
    <property type="entry name" value="BioF2-like_GNAT_dom"/>
</dbReference>
<dbReference type="SUPFAM" id="SSF55729">
    <property type="entry name" value="Acyl-CoA N-acyltransferases (Nat)"/>
    <property type="match status" value="1"/>
</dbReference>
<dbReference type="EMBL" id="JAKLTN010000001">
    <property type="protein sequence ID" value="MCG2576264.1"/>
    <property type="molecule type" value="Genomic_DNA"/>
</dbReference>
<gene>
    <name evidence="2" type="ORF">LZ012_04570</name>
</gene>
<dbReference type="Proteomes" id="UP001165384">
    <property type="component" value="Unassembled WGS sequence"/>
</dbReference>
<dbReference type="Pfam" id="PF13480">
    <property type="entry name" value="Acetyltransf_6"/>
    <property type="match status" value="1"/>
</dbReference>
<evidence type="ECO:0000259" key="1">
    <source>
        <dbReference type="Pfam" id="PF13480"/>
    </source>
</evidence>
<comment type="caution">
    <text evidence="2">The sequence shown here is derived from an EMBL/GenBank/DDBJ whole genome shotgun (WGS) entry which is preliminary data.</text>
</comment>
<dbReference type="PANTHER" id="PTHR36174:SF1">
    <property type="entry name" value="LIPID II:GLYCINE GLYCYLTRANSFERASE"/>
    <property type="match status" value="1"/>
</dbReference>
<proteinExistence type="predicted"/>
<organism evidence="2 3">
    <name type="scientific">Dechloromonas hankyongensis</name>
    <dbReference type="NCBI Taxonomy" id="2908002"/>
    <lineage>
        <taxon>Bacteria</taxon>
        <taxon>Pseudomonadati</taxon>
        <taxon>Pseudomonadota</taxon>
        <taxon>Betaproteobacteria</taxon>
        <taxon>Rhodocyclales</taxon>
        <taxon>Azonexaceae</taxon>
        <taxon>Dechloromonas</taxon>
    </lineage>
</organism>
<evidence type="ECO:0000313" key="2">
    <source>
        <dbReference type="EMBL" id="MCG2576264.1"/>
    </source>
</evidence>
<evidence type="ECO:0000313" key="3">
    <source>
        <dbReference type="Proteomes" id="UP001165384"/>
    </source>
</evidence>
<dbReference type="RefSeq" id="WP_275707992.1">
    <property type="nucleotide sequence ID" value="NZ_JAKLTN010000001.1"/>
</dbReference>
<sequence>MAFEIKILDEATEGEYEALLSAAPSAMFNHSIRYRNFLRRVLPEAKDHYFLAYRDGEIVAALPTFSRAGPLGLVVNSLPFYGSHGGVVVREGYGLEVKIALLSALREHCVEIGAVLSTVIEPSLNDERESYSTLQADYFDDRIGQITVLPSAQSEDVGAELLALYHQKTRNLVRKGLKGGFRVSHTGSRQAFHDLQAMHEQNMRAIGGVAKPREVFDAIVDEFQYGYDFRIYLAYKGDHLAAALLVFYFKDFVEYFTPATAENYRSGQPLSLLIFLAMKDAVIERSAKSWNWGGTWLSQDGVYHFKSRWGTKDHPYRYYVTKYGDDIDLSEIRKSQLIGGYPYFFTFPFRLLAPE</sequence>
<dbReference type="Gene3D" id="3.40.630.30">
    <property type="match status" value="1"/>
</dbReference>